<feature type="compositionally biased region" description="Basic and acidic residues" evidence="1">
    <location>
        <begin position="286"/>
        <end position="304"/>
    </location>
</feature>
<feature type="transmembrane region" description="Helical" evidence="2">
    <location>
        <begin position="825"/>
        <end position="846"/>
    </location>
</feature>
<dbReference type="InterPro" id="IPR002523">
    <property type="entry name" value="MgTranspt_CorA/ZnTranspt_ZntB"/>
</dbReference>
<dbReference type="OrthoDB" id="5361176at2759"/>
<dbReference type="GO" id="GO:0016020">
    <property type="term" value="C:membrane"/>
    <property type="evidence" value="ECO:0007669"/>
    <property type="project" value="InterPro"/>
</dbReference>
<feature type="compositionally biased region" description="Basic residues" evidence="1">
    <location>
        <begin position="963"/>
        <end position="974"/>
    </location>
</feature>
<evidence type="ECO:0000256" key="1">
    <source>
        <dbReference type="SAM" id="MobiDB-lite"/>
    </source>
</evidence>
<sequence>MADSNSTSLEPAPDLPTTPPNPQHLSQASLDQGGQQSNMFQAKTEGCHLYKDLSPLRTKQAKIGPHLCLSLFVGHLALDEVVRPENQSSAVATDAQPPSPKETVPESKSQEEPQAEADESDPEEDSCDELVKPTPDEKSKDFQDWTECEFVDDDVPKSMRLQIPEDAQPEARNRPAYASFGSNGTTVAVNAPGNIMQISRYFGLGRSGFFCADSDFYWEPDFPNYRLEEFMEHMDNANKGFRLGLESLSIKNRPTFEFVYDRWPRFTFHHSQAARKSTGELEGPLTEDKVNMESREPVSGDRSSKPATQFTGAQEKEEQSHPESLILSLQCFCYRETVFQRYVFDGRDSLPKATKWKINGGIPLRNLDFLDVSDFNSSSDNYDWKLGYRKRSLIRIHEITDDVASEMGVTVPDQEQKPRPWAVALIITPFINGKAQIVQQEEGQKVCFSKMIPVGRILSSRRNIRKIMGNTFSREANTPFKEVRFSNHHHLNFMIGRNLEHILSVCSIPIPEDLDSDPTISDAKSGVISSGDENLHTGPMAFTCGPLSGHRIDTASSLYVLSCLKAPLYWLRIASLSKSSLQRGMESRVASVECNVLASTKQLNRTKHPWQQRKILELVIFDLTLSEIESNTGVILSWIRRKVLENDDWNGTEKRGERDEGVNQKEVGTADEELKVISDDHDIAASTPFSPLALSLEEGVKFLEKGDSASYFSIIKRWRLYEQNRRESDRKPENPRWTMNDEKEFRPIINKLLVQNQRRHRDLERLKTTIQTFRQFLSGRLESIRDDMSFRGSENMSLFTYVTVIFLPLGFATGIFSMSEAPARLTLASMAVTAAISLFVTVFTLVNAETLGDAMVKPAIDLAQSCGRPLIFLSLFAAYSLRFVLLAIQLVLRPVLKPVYKYTLGPVLKYLKDEANLKKYKGMMDSFFPLDKTKEKENEGIPEAQAGQSDSRDGSESTSTGVPHRKAPPPKRRKMEPTPRQLEAGGLHRSALS</sequence>
<feature type="region of interest" description="Disordered" evidence="1">
    <location>
        <begin position="87"/>
        <end position="145"/>
    </location>
</feature>
<dbReference type="Proteomes" id="UP000183809">
    <property type="component" value="Unassembled WGS sequence"/>
</dbReference>
<gene>
    <name evidence="3" type="ORF">BKCO1_1000635</name>
</gene>
<dbReference type="Gene3D" id="1.20.58.340">
    <property type="entry name" value="Magnesium transport protein CorA, transmembrane region"/>
    <property type="match status" value="1"/>
</dbReference>
<feature type="transmembrane region" description="Helical" evidence="2">
    <location>
        <begin position="870"/>
        <end position="892"/>
    </location>
</feature>
<feature type="region of interest" description="Disordered" evidence="1">
    <location>
        <begin position="936"/>
        <end position="993"/>
    </location>
</feature>
<accession>A0A1J9RI19</accession>
<comment type="caution">
    <text evidence="3">The sequence shown here is derived from an EMBL/GenBank/DDBJ whole genome shotgun (WGS) entry which is preliminary data.</text>
</comment>
<evidence type="ECO:0000313" key="3">
    <source>
        <dbReference type="EMBL" id="OJD40288.1"/>
    </source>
</evidence>
<feature type="region of interest" description="Disordered" evidence="1">
    <location>
        <begin position="1"/>
        <end position="40"/>
    </location>
</feature>
<dbReference type="Pfam" id="PF01544">
    <property type="entry name" value="CorA"/>
    <property type="match status" value="1"/>
</dbReference>
<feature type="region of interest" description="Disordered" evidence="1">
    <location>
        <begin position="274"/>
        <end position="321"/>
    </location>
</feature>
<feature type="compositionally biased region" description="Pro residues" evidence="1">
    <location>
        <begin position="13"/>
        <end position="22"/>
    </location>
</feature>
<feature type="compositionally biased region" description="Acidic residues" evidence="1">
    <location>
        <begin position="113"/>
        <end position="128"/>
    </location>
</feature>
<keyword evidence="2" id="KW-1133">Transmembrane helix</keyword>
<evidence type="ECO:0000313" key="4">
    <source>
        <dbReference type="Proteomes" id="UP000183809"/>
    </source>
</evidence>
<dbReference type="STRING" id="236234.A0A1J9RI19"/>
<protein>
    <submittedName>
        <fullName evidence="3">Mg2+ transporter zinc transport protein</fullName>
    </submittedName>
</protein>
<evidence type="ECO:0000256" key="2">
    <source>
        <dbReference type="SAM" id="Phobius"/>
    </source>
</evidence>
<reference evidence="3 4" key="1">
    <citation type="submission" date="2016-10" db="EMBL/GenBank/DDBJ databases">
        <title>Proteomics and genomics reveal pathogen-plant mechanisms compatible with a hemibiotrophic lifestyle of Diplodia corticola.</title>
        <authorList>
            <person name="Fernandes I."/>
            <person name="De Jonge R."/>
            <person name="Van De Peer Y."/>
            <person name="Devreese B."/>
            <person name="Alves A."/>
            <person name="Esteves A.C."/>
        </authorList>
    </citation>
    <scope>NUCLEOTIDE SEQUENCE [LARGE SCALE GENOMIC DNA]</scope>
    <source>
        <strain evidence="3 4">CBS 112549</strain>
    </source>
</reference>
<organism evidence="3 4">
    <name type="scientific">Diplodia corticola</name>
    <dbReference type="NCBI Taxonomy" id="236234"/>
    <lineage>
        <taxon>Eukaryota</taxon>
        <taxon>Fungi</taxon>
        <taxon>Dikarya</taxon>
        <taxon>Ascomycota</taxon>
        <taxon>Pezizomycotina</taxon>
        <taxon>Dothideomycetes</taxon>
        <taxon>Dothideomycetes incertae sedis</taxon>
        <taxon>Botryosphaeriales</taxon>
        <taxon>Botryosphaeriaceae</taxon>
        <taxon>Diplodia</taxon>
    </lineage>
</organism>
<dbReference type="AlphaFoldDB" id="A0A1J9RI19"/>
<dbReference type="GeneID" id="31010313"/>
<name>A0A1J9RI19_9PEZI</name>
<feature type="compositionally biased region" description="Basic and acidic residues" evidence="1">
    <location>
        <begin position="129"/>
        <end position="143"/>
    </location>
</feature>
<keyword evidence="2" id="KW-0472">Membrane</keyword>
<dbReference type="GO" id="GO:0046873">
    <property type="term" value="F:metal ion transmembrane transporter activity"/>
    <property type="evidence" value="ECO:0007669"/>
    <property type="project" value="InterPro"/>
</dbReference>
<feature type="transmembrane region" description="Helical" evidence="2">
    <location>
        <begin position="798"/>
        <end position="818"/>
    </location>
</feature>
<proteinExistence type="predicted"/>
<dbReference type="RefSeq" id="XP_020135131.1">
    <property type="nucleotide sequence ID" value="XM_020270054.1"/>
</dbReference>
<feature type="compositionally biased region" description="Polar residues" evidence="1">
    <location>
        <begin position="23"/>
        <end position="40"/>
    </location>
</feature>
<dbReference type="EMBL" id="MNUE01000001">
    <property type="protein sequence ID" value="OJD40288.1"/>
    <property type="molecule type" value="Genomic_DNA"/>
</dbReference>
<keyword evidence="4" id="KW-1185">Reference proteome</keyword>
<keyword evidence="2" id="KW-0812">Transmembrane</keyword>